<organism evidence="5 6">
    <name type="scientific">Triparma retinervis</name>
    <dbReference type="NCBI Taxonomy" id="2557542"/>
    <lineage>
        <taxon>Eukaryota</taxon>
        <taxon>Sar</taxon>
        <taxon>Stramenopiles</taxon>
        <taxon>Ochrophyta</taxon>
        <taxon>Bolidophyceae</taxon>
        <taxon>Parmales</taxon>
        <taxon>Triparmaceae</taxon>
        <taxon>Triparma</taxon>
    </lineage>
</organism>
<keyword evidence="3" id="KW-1133">Transmembrane helix</keyword>
<dbReference type="CDD" id="cd04369">
    <property type="entry name" value="Bromodomain"/>
    <property type="match status" value="1"/>
</dbReference>
<dbReference type="Pfam" id="PF00439">
    <property type="entry name" value="Bromodomain"/>
    <property type="match status" value="1"/>
</dbReference>
<dbReference type="SUPFAM" id="SSF47370">
    <property type="entry name" value="Bromodomain"/>
    <property type="match status" value="1"/>
</dbReference>
<keyword evidence="3" id="KW-0812">Transmembrane</keyword>
<keyword evidence="6" id="KW-1185">Reference proteome</keyword>
<evidence type="ECO:0000259" key="4">
    <source>
        <dbReference type="PROSITE" id="PS50014"/>
    </source>
</evidence>
<accession>A0A9W7ECG3</accession>
<comment type="caution">
    <text evidence="5">The sequence shown here is derived from an EMBL/GenBank/DDBJ whole genome shotgun (WGS) entry which is preliminary data.</text>
</comment>
<dbReference type="InterPro" id="IPR001487">
    <property type="entry name" value="Bromodomain"/>
</dbReference>
<dbReference type="SMART" id="SM00297">
    <property type="entry name" value="BROMO"/>
    <property type="match status" value="1"/>
</dbReference>
<dbReference type="PROSITE" id="PS50014">
    <property type="entry name" value="BROMODOMAIN_2"/>
    <property type="match status" value="1"/>
</dbReference>
<dbReference type="Gene3D" id="1.20.920.10">
    <property type="entry name" value="Bromodomain-like"/>
    <property type="match status" value="1"/>
</dbReference>
<dbReference type="OrthoDB" id="21449at2759"/>
<evidence type="ECO:0000313" key="5">
    <source>
        <dbReference type="EMBL" id="GMH76249.1"/>
    </source>
</evidence>
<dbReference type="EMBL" id="BRXZ01001663">
    <property type="protein sequence ID" value="GMH76249.1"/>
    <property type="molecule type" value="Genomic_DNA"/>
</dbReference>
<evidence type="ECO:0000256" key="2">
    <source>
        <dbReference type="PROSITE-ProRule" id="PRU00035"/>
    </source>
</evidence>
<dbReference type="AlphaFoldDB" id="A0A9W7ECG3"/>
<feature type="non-terminal residue" evidence="5">
    <location>
        <position position="440"/>
    </location>
</feature>
<gene>
    <name evidence="5" type="ORF">TrRE_jg511</name>
</gene>
<protein>
    <recommendedName>
        <fullName evidence="4">Bromo domain-containing protein</fullName>
    </recommendedName>
</protein>
<proteinExistence type="predicted"/>
<dbReference type="InterPro" id="IPR036427">
    <property type="entry name" value="Bromodomain-like_sf"/>
</dbReference>
<feature type="transmembrane region" description="Helical" evidence="3">
    <location>
        <begin position="12"/>
        <end position="31"/>
    </location>
</feature>
<evidence type="ECO:0000313" key="6">
    <source>
        <dbReference type="Proteomes" id="UP001165082"/>
    </source>
</evidence>
<name>A0A9W7ECG3_9STRA</name>
<keyword evidence="3" id="KW-0472">Membrane</keyword>
<dbReference type="Proteomes" id="UP001165082">
    <property type="component" value="Unassembled WGS sequence"/>
</dbReference>
<evidence type="ECO:0000256" key="1">
    <source>
        <dbReference type="ARBA" id="ARBA00023117"/>
    </source>
</evidence>
<keyword evidence="1 2" id="KW-0103">Bromodomain</keyword>
<reference evidence="5" key="1">
    <citation type="submission" date="2022-07" db="EMBL/GenBank/DDBJ databases">
        <title>Genome analysis of Parmales, a sister group of diatoms, reveals the evolutionary specialization of diatoms from phago-mixotrophs to photoautotrophs.</title>
        <authorList>
            <person name="Ban H."/>
            <person name="Sato S."/>
            <person name="Yoshikawa S."/>
            <person name="Kazumasa Y."/>
            <person name="Nakamura Y."/>
            <person name="Ichinomiya M."/>
            <person name="Saitoh K."/>
            <person name="Sato N."/>
            <person name="Blanc-Mathieu R."/>
            <person name="Endo H."/>
            <person name="Kuwata A."/>
            <person name="Ogata H."/>
        </authorList>
    </citation>
    <scope>NUCLEOTIDE SEQUENCE</scope>
</reference>
<evidence type="ECO:0000256" key="3">
    <source>
        <dbReference type="SAM" id="Phobius"/>
    </source>
</evidence>
<sequence>MPRVTTLKLISYGVPTVTFSLLGFYALTNFISGNNETRSLTRLTTRSEREDRIAREQEELRRKSVYPYRFQTSTFRSLYTTLLHQLLQAPSLTAGPSPAPIVCGKVPVKILRMVKDGDVLGSRIWRYVRAIRGSDPGAPALASAKDQRLLEVLLSNHLTGLGGGGGKGDGGAAREAAGRTEGVHGYKIDQGWDGGIRGNKGTEGFLRYAKAINKAHAQPPVINREGRTEEIWGELQGLIEGVSIDVEVKVGKDKVREVCGGLVQGMIALDKQSTFLEPVEKVVPGYRKFIEEPMCYADIKRNVGRGKYDEGEGRDGKLMGGIRRDFDLVYENCRTFNKKGGRVWVEILTAISTRSIPTPTPTLNILSFLYDTRLSSPGKYDMSTSPWMPDVACYIASAVVYCRASSRALKGGDFEGVDVRRLTKPRTEVMGDLKEGGMRG</sequence>
<feature type="domain" description="Bromo" evidence="4">
    <location>
        <begin position="275"/>
        <end position="344"/>
    </location>
</feature>